<dbReference type="Pfam" id="PF05183">
    <property type="entry name" value="RdRP"/>
    <property type="match status" value="1"/>
</dbReference>
<dbReference type="OrthoDB" id="6513042at2759"/>
<comment type="similarity">
    <text evidence="1">Belongs to the RdRP family.</text>
</comment>
<keyword evidence="1" id="KW-0696">RNA-directed RNA polymerase</keyword>
<dbReference type="PANTHER" id="PTHR23079:SF17">
    <property type="entry name" value="RNA-DEPENDENT RNA POLYMERASE"/>
    <property type="match status" value="1"/>
</dbReference>
<gene>
    <name evidence="5" type="ORF">BU26DRAFT_468065</name>
</gene>
<dbReference type="GO" id="GO:0030422">
    <property type="term" value="P:siRNA processing"/>
    <property type="evidence" value="ECO:0007669"/>
    <property type="project" value="TreeGrafter"/>
</dbReference>
<evidence type="ECO:0000313" key="5">
    <source>
        <dbReference type="EMBL" id="KAF2242071.1"/>
    </source>
</evidence>
<dbReference type="InterPro" id="IPR057503">
    <property type="entry name" value="PH_RdRP"/>
</dbReference>
<evidence type="ECO:0000313" key="6">
    <source>
        <dbReference type="Proteomes" id="UP000800094"/>
    </source>
</evidence>
<accession>A0A6A6HVL9</accession>
<evidence type="ECO:0000256" key="1">
    <source>
        <dbReference type="RuleBase" id="RU363098"/>
    </source>
</evidence>
<keyword evidence="1" id="KW-0808">Transferase</keyword>
<dbReference type="EC" id="2.7.7.48" evidence="1"/>
<dbReference type="InterPro" id="IPR007855">
    <property type="entry name" value="RDRP"/>
</dbReference>
<proteinExistence type="inferred from homology"/>
<reference evidence="5" key="1">
    <citation type="journal article" date="2020" name="Stud. Mycol.">
        <title>101 Dothideomycetes genomes: a test case for predicting lifestyles and emergence of pathogens.</title>
        <authorList>
            <person name="Haridas S."/>
            <person name="Albert R."/>
            <person name="Binder M."/>
            <person name="Bloem J."/>
            <person name="Labutti K."/>
            <person name="Salamov A."/>
            <person name="Andreopoulos B."/>
            <person name="Baker S."/>
            <person name="Barry K."/>
            <person name="Bills G."/>
            <person name="Bluhm B."/>
            <person name="Cannon C."/>
            <person name="Castanera R."/>
            <person name="Culley D."/>
            <person name="Daum C."/>
            <person name="Ezra D."/>
            <person name="Gonzalez J."/>
            <person name="Henrissat B."/>
            <person name="Kuo A."/>
            <person name="Liang C."/>
            <person name="Lipzen A."/>
            <person name="Lutzoni F."/>
            <person name="Magnuson J."/>
            <person name="Mondo S."/>
            <person name="Nolan M."/>
            <person name="Ohm R."/>
            <person name="Pangilinan J."/>
            <person name="Park H.-J."/>
            <person name="Ramirez L."/>
            <person name="Alfaro M."/>
            <person name="Sun H."/>
            <person name="Tritt A."/>
            <person name="Yoshinaga Y."/>
            <person name="Zwiers L.-H."/>
            <person name="Turgeon B."/>
            <person name="Goodwin S."/>
            <person name="Spatafora J."/>
            <person name="Crous P."/>
            <person name="Grigoriev I."/>
        </authorList>
    </citation>
    <scope>NUCLEOTIDE SEQUENCE</scope>
    <source>
        <strain evidence="5">CBS 122368</strain>
    </source>
</reference>
<dbReference type="PANTHER" id="PTHR23079">
    <property type="entry name" value="RNA-DEPENDENT RNA POLYMERASE"/>
    <property type="match status" value="1"/>
</dbReference>
<name>A0A6A6HVL9_9PLEO</name>
<dbReference type="Proteomes" id="UP000800094">
    <property type="component" value="Unassembled WGS sequence"/>
</dbReference>
<keyword evidence="1" id="KW-0694">RNA-binding</keyword>
<dbReference type="GeneID" id="54578608"/>
<evidence type="ECO:0000256" key="2">
    <source>
        <dbReference type="SAM" id="MobiDB-lite"/>
    </source>
</evidence>
<feature type="domain" description="RdRP-like PH" evidence="4">
    <location>
        <begin position="124"/>
        <end position="308"/>
    </location>
</feature>
<organism evidence="5 6">
    <name type="scientific">Trematosphaeria pertusa</name>
    <dbReference type="NCBI Taxonomy" id="390896"/>
    <lineage>
        <taxon>Eukaryota</taxon>
        <taxon>Fungi</taxon>
        <taxon>Dikarya</taxon>
        <taxon>Ascomycota</taxon>
        <taxon>Pezizomycotina</taxon>
        <taxon>Dothideomycetes</taxon>
        <taxon>Pleosporomycetidae</taxon>
        <taxon>Pleosporales</taxon>
        <taxon>Massarineae</taxon>
        <taxon>Trematosphaeriaceae</taxon>
        <taxon>Trematosphaeria</taxon>
    </lineage>
</organism>
<protein>
    <recommendedName>
        <fullName evidence="1">RNA-dependent RNA polymerase</fullName>
        <ecNumber evidence="1">2.7.7.48</ecNumber>
    </recommendedName>
</protein>
<sequence length="1229" mass="140031">MDIFVDSIPLNSNHTELRLFLRDILSRFDVLAFEIFKKVGNRWAIITIADAGNAQKFLLKHGGPIPLTPLVFRSTQLRCQKSRNKGQPDMVKLNALRERERTLRAKRIKQALAAVSSQPSSPIFPFISFQNGVWEYDHLGKLVFDSKYKDVREGAVTFGKSVLVIYLAAAEHQEWHWHCRIDIPYAIIEHAIPSYENGTRGTITLTLKSPPKIYRIVSTNDLHLYSGREPGTVTTPMPLLDTLSLNPAGKRMQRQCSLMHTYDKNAALCMVYRVTLPDTASAQRAWNHVKKSSAIPQSQCWRTTVPSRPTETIEKEYERVEQALSEPESTAYFTFAVRFQLLALVLEGTIIPTTMFQVIPYVQTLSQRYGPEITARAVRKLSYQIPTPAPDIEARELGVAHIVQTLHQNIKDIKRYEATAEDLSSKQKKHHHLTLTYKATVTPTGLLLRGPELSVSNRVLRKYSERSDYFLRVFFADEDGLSVLHDPRASQEAVYDRFRKVLREGIMIAGRRYTFLGFSHSSLHYHTAWFMAPFYYNGEPLCSKNIIEDMGDFSHIHCSAKCAARIGQAFSDTIFAIPIPKDVYVTETEPDVERNGRCFSDGCGMISQELLEKVWSSLPPERRQLRPTILQIRYRGAKGVVSLDTSLRGKQLLIRKSMTKYHARETWKDLEICGAAYKPLGMYLNQQFIKILEDLGVPRENFISVQQDALKALELIVKHPLNAASFLEYSRSGVAAKVPVLFTLMHEIGLSFQNDKFLTDIVEVVAMSSLRDLKYRARIPVHEGYLLYGIMDETNELKEGEVYVATGIQDENGHWKRNVLLGDRVVVTRAPALHPGDVQVVKAVSVSRGSPLHALYNCVVFSQQGARDLPSQLGGGDLDGDLFHIICDERLIPPQTMVPSDYPPTPAKDLGRPVKVDDIVEFFIEYMNSDRLGQISNKHKIRADIEQQGTMHSDCILLAKLASDAVDFSKSGKPVDMNQAPKGADRNRPDFMANGPGLVINKMGATELEEEDADDIDDPDSVSVLDPEKFTIRYYRSQKILGILYRKIDETNFFSRMKNDFEASRNSMGHESLIQKLERYVDRETRLFQWEHHRQFAEGLREYYEENILEIMDSMRPHRGKPLTELEVFSGNILGKKERASTRYIREANIEVSERFNRDVSAIARRILSGDGLKDEEDEALPRAIACFKVALDTEGWEDYRGLRSWKWVAASVVLEQLWRYMGFRLRPI</sequence>
<dbReference type="AlphaFoldDB" id="A0A6A6HVL9"/>
<dbReference type="GO" id="GO:0003968">
    <property type="term" value="F:RNA-directed RNA polymerase activity"/>
    <property type="evidence" value="ECO:0007669"/>
    <property type="project" value="UniProtKB-KW"/>
</dbReference>
<comment type="catalytic activity">
    <reaction evidence="1">
        <text>RNA(n) + a ribonucleoside 5'-triphosphate = RNA(n+1) + diphosphate</text>
        <dbReference type="Rhea" id="RHEA:21248"/>
        <dbReference type="Rhea" id="RHEA-COMP:14527"/>
        <dbReference type="Rhea" id="RHEA-COMP:17342"/>
        <dbReference type="ChEBI" id="CHEBI:33019"/>
        <dbReference type="ChEBI" id="CHEBI:61557"/>
        <dbReference type="ChEBI" id="CHEBI:140395"/>
        <dbReference type="EC" id="2.7.7.48"/>
    </reaction>
</comment>
<dbReference type="RefSeq" id="XP_033677075.1">
    <property type="nucleotide sequence ID" value="XM_033825278.1"/>
</dbReference>
<dbReference type="EMBL" id="ML987209">
    <property type="protein sequence ID" value="KAF2242071.1"/>
    <property type="molecule type" value="Genomic_DNA"/>
</dbReference>
<evidence type="ECO:0000259" key="3">
    <source>
        <dbReference type="Pfam" id="PF05183"/>
    </source>
</evidence>
<dbReference type="GO" id="GO:0003723">
    <property type="term" value="F:RNA binding"/>
    <property type="evidence" value="ECO:0007669"/>
    <property type="project" value="UniProtKB-KW"/>
</dbReference>
<feature type="domain" description="RDRP core" evidence="3">
    <location>
        <begin position="441"/>
        <end position="1048"/>
    </location>
</feature>
<dbReference type="InterPro" id="IPR057596">
    <property type="entry name" value="RDRP_core"/>
</dbReference>
<keyword evidence="6" id="KW-1185">Reference proteome</keyword>
<keyword evidence="1" id="KW-0548">Nucleotidyltransferase</keyword>
<feature type="region of interest" description="Disordered" evidence="2">
    <location>
        <begin position="972"/>
        <end position="991"/>
    </location>
</feature>
<dbReference type="GO" id="GO:0031380">
    <property type="term" value="C:nuclear RNA-directed RNA polymerase complex"/>
    <property type="evidence" value="ECO:0007669"/>
    <property type="project" value="TreeGrafter"/>
</dbReference>
<dbReference type="Pfam" id="PF25358">
    <property type="entry name" value="PH_fung_RdRP"/>
    <property type="match status" value="1"/>
</dbReference>
<evidence type="ECO:0000259" key="4">
    <source>
        <dbReference type="Pfam" id="PF25358"/>
    </source>
</evidence>